<organism evidence="1 2">
    <name type="scientific">Pedobacter caeni</name>
    <dbReference type="NCBI Taxonomy" id="288992"/>
    <lineage>
        <taxon>Bacteria</taxon>
        <taxon>Pseudomonadati</taxon>
        <taxon>Bacteroidota</taxon>
        <taxon>Sphingobacteriia</taxon>
        <taxon>Sphingobacteriales</taxon>
        <taxon>Sphingobacteriaceae</taxon>
        <taxon>Pedobacter</taxon>
    </lineage>
</organism>
<dbReference type="OrthoDB" id="1488184at2"/>
<reference evidence="2" key="1">
    <citation type="submission" date="2016-11" db="EMBL/GenBank/DDBJ databases">
        <authorList>
            <person name="Varghese N."/>
            <person name="Submissions S."/>
        </authorList>
    </citation>
    <scope>NUCLEOTIDE SEQUENCE [LARGE SCALE GENOMIC DNA]</scope>
    <source>
        <strain evidence="2">DSM 16990</strain>
    </source>
</reference>
<name>A0A1M4U5B3_9SPHI</name>
<dbReference type="AlphaFoldDB" id="A0A1M4U5B3"/>
<evidence type="ECO:0000313" key="1">
    <source>
        <dbReference type="EMBL" id="SHE51858.1"/>
    </source>
</evidence>
<dbReference type="Pfam" id="PF19268">
    <property type="entry name" value="CIS_TMP"/>
    <property type="match status" value="1"/>
</dbReference>
<dbReference type="InterPro" id="IPR045538">
    <property type="entry name" value="CIS_TMP"/>
</dbReference>
<dbReference type="Proteomes" id="UP000184287">
    <property type="component" value="Unassembled WGS sequence"/>
</dbReference>
<proteinExistence type="predicted"/>
<dbReference type="EMBL" id="FQUQ01000001">
    <property type="protein sequence ID" value="SHE51858.1"/>
    <property type="molecule type" value="Genomic_DNA"/>
</dbReference>
<accession>A0A1M4U5B3</accession>
<dbReference type="STRING" id="288992.SAMN04488522_101435"/>
<dbReference type="RefSeq" id="WP_073226812.1">
    <property type="nucleotide sequence ID" value="NZ_FQUQ01000001.1"/>
</dbReference>
<gene>
    <name evidence="1" type="ORF">SAMN04488522_101435</name>
</gene>
<evidence type="ECO:0000313" key="2">
    <source>
        <dbReference type="Proteomes" id="UP000184287"/>
    </source>
</evidence>
<sequence>MQHVIRKQVIDLHIDKQLDSFRIQQLLSDHFWRVLVPLLGNEFDKISTENEVISLERVEIDLGLIRETEINKAVWSTDLLEPLKNQVREVILSEITVSPQPSVKRSFVANGYRKWLYYMQNGHLPWNVSSVDSEWYNQVMEELAINYSSITELKKEIIGNPILLTRIIRQHTPVFLISLLEVLTAEKQPKLLWAIDKILPKKSKQNPGASSLLSDPSFDFYEEIWHEILKRSSLEGHKKTPDELLNMVLDFQSEKIRLEGLGSIADKKVPDPDFPSKGAAVAIAGKEASLLDVGPVAHLPGLPDAGNAQNKKMVKEGIYVQHTGLVLIHPFLNSLFNQLGLLAGKSFANTELQERAVYLLHYVVTGRTKAEEYELVLPKILCGYPIDFPVKANVRLSAKQRKEADHMLQAAIASWEILKSTSPDGLREGFLQRSGKVLIENEKIKILVEKAAIDVLLDHLPWNLSIIKLPWLEEIIKVEWR</sequence>
<keyword evidence="2" id="KW-1185">Reference proteome</keyword>
<protein>
    <submittedName>
        <fullName evidence="1">Uncharacterized protein</fullName>
    </submittedName>
</protein>